<feature type="transmembrane region" description="Helical" evidence="1">
    <location>
        <begin position="53"/>
        <end position="74"/>
    </location>
</feature>
<proteinExistence type="predicted"/>
<dbReference type="RefSeq" id="WP_343211579.1">
    <property type="nucleotide sequence ID" value="NZ_CP123586.1"/>
</dbReference>
<keyword evidence="3" id="KW-1185">Reference proteome</keyword>
<geneLocation type="plasmid" evidence="2 3">
    <name>unnamed2</name>
</geneLocation>
<evidence type="ECO:0000256" key="1">
    <source>
        <dbReference type="SAM" id="Phobius"/>
    </source>
</evidence>
<evidence type="ECO:0000313" key="2">
    <source>
        <dbReference type="EMBL" id="WZK91354.1"/>
    </source>
</evidence>
<evidence type="ECO:0000313" key="3">
    <source>
        <dbReference type="Proteomes" id="UP001623232"/>
    </source>
</evidence>
<dbReference type="EMBL" id="CP123586">
    <property type="protein sequence ID" value="WZK91354.1"/>
    <property type="molecule type" value="Genomic_DNA"/>
</dbReference>
<keyword evidence="1" id="KW-0472">Membrane</keyword>
<reference evidence="2 3" key="1">
    <citation type="submission" date="2023-04" db="EMBL/GenBank/DDBJ databases">
        <title>Complete genome sequence of Alisedimentitalea scapharcae.</title>
        <authorList>
            <person name="Rong J.-C."/>
            <person name="Yi M.-L."/>
            <person name="Zhao Q."/>
        </authorList>
    </citation>
    <scope>NUCLEOTIDE SEQUENCE [LARGE SCALE GENOMIC DNA]</scope>
    <source>
        <strain evidence="2 3">KCTC 42119</strain>
        <plasmid evidence="2 3">unnamed2</plasmid>
    </source>
</reference>
<protein>
    <recommendedName>
        <fullName evidence="4">DUF502 domain-containing protein</fullName>
    </recommendedName>
</protein>
<dbReference type="Proteomes" id="UP001623232">
    <property type="component" value="Plasmid unnamed2"/>
</dbReference>
<accession>A0ABZ2XZ35</accession>
<keyword evidence="1" id="KW-1133">Transmembrane helix</keyword>
<gene>
    <name evidence="2" type="ORF">QEZ52_22405</name>
</gene>
<evidence type="ECO:0008006" key="4">
    <source>
        <dbReference type="Google" id="ProtNLM"/>
    </source>
</evidence>
<organism evidence="2 3">
    <name type="scientific">Aliisedimentitalea scapharcae</name>
    <dbReference type="NCBI Taxonomy" id="1524259"/>
    <lineage>
        <taxon>Bacteria</taxon>
        <taxon>Pseudomonadati</taxon>
        <taxon>Pseudomonadota</taxon>
        <taxon>Alphaproteobacteria</taxon>
        <taxon>Rhodobacterales</taxon>
        <taxon>Roseobacteraceae</taxon>
        <taxon>Aliisedimentitalea</taxon>
    </lineage>
</organism>
<keyword evidence="2" id="KW-0614">Plasmid</keyword>
<name>A0ABZ2XZ35_9RHOB</name>
<keyword evidence="1" id="KW-0812">Transmembrane</keyword>
<feature type="transmembrane region" description="Helical" evidence="1">
    <location>
        <begin position="9"/>
        <end position="33"/>
    </location>
</feature>
<sequence length="192" mass="21217">MKNTMLRGLLFVIPVGILLLVLGQVFMISMKIAETMDSYIPADRIAGIAMSNILALLIVLLTLFAAGMLSYVSYINDKVILFDRALSQNMPGYLLIRGLIGSPHNTEDLVGNIKSVIVTSDNWDRIGFEIERFDDQVIVFFPNQPSVVSGVSVIVNQNKVRSLDIAPRQLFGLLQVHGRGLGQQVTDQKDDI</sequence>